<evidence type="ECO:0000259" key="6">
    <source>
        <dbReference type="Pfam" id="PF00676"/>
    </source>
</evidence>
<dbReference type="InterPro" id="IPR050642">
    <property type="entry name" value="PDH_E1_Alpha_Subunit"/>
</dbReference>
<keyword evidence="4" id="KW-0560">Oxidoreductase</keyword>
<keyword evidence="5" id="KW-0786">Thiamine pyrophosphate</keyword>
<proteinExistence type="predicted"/>
<dbReference type="Pfam" id="PF00676">
    <property type="entry name" value="E1_dh"/>
    <property type="match status" value="1"/>
</dbReference>
<protein>
    <recommendedName>
        <fullName evidence="2">pyruvate dehydrogenase (acetyl-transferring)</fullName>
        <ecNumber evidence="2">1.2.4.1</ecNumber>
    </recommendedName>
</protein>
<dbReference type="PANTHER" id="PTHR11516:SF60">
    <property type="entry name" value="PYRUVATE DEHYDROGENASE E1 COMPONENT SUBUNIT ALPHA"/>
    <property type="match status" value="1"/>
</dbReference>
<name>A0AAN7ZJZ7_9COLE</name>
<evidence type="ECO:0000256" key="4">
    <source>
        <dbReference type="ARBA" id="ARBA00023002"/>
    </source>
</evidence>
<keyword evidence="3" id="KW-0809">Transit peptide</keyword>
<dbReference type="GO" id="GO:0006086">
    <property type="term" value="P:pyruvate decarboxylation to acetyl-CoA"/>
    <property type="evidence" value="ECO:0007669"/>
    <property type="project" value="TreeGrafter"/>
</dbReference>
<accession>A0AAN7ZJZ7</accession>
<dbReference type="FunFam" id="3.40.50.970:FF:000013">
    <property type="entry name" value="Pyruvate dehydrogenase E1 component subunit alpha"/>
    <property type="match status" value="1"/>
</dbReference>
<evidence type="ECO:0000256" key="2">
    <source>
        <dbReference type="ARBA" id="ARBA00012281"/>
    </source>
</evidence>
<organism evidence="7 8">
    <name type="scientific">Pyrocoelia pectoralis</name>
    <dbReference type="NCBI Taxonomy" id="417401"/>
    <lineage>
        <taxon>Eukaryota</taxon>
        <taxon>Metazoa</taxon>
        <taxon>Ecdysozoa</taxon>
        <taxon>Arthropoda</taxon>
        <taxon>Hexapoda</taxon>
        <taxon>Insecta</taxon>
        <taxon>Pterygota</taxon>
        <taxon>Neoptera</taxon>
        <taxon>Endopterygota</taxon>
        <taxon>Coleoptera</taxon>
        <taxon>Polyphaga</taxon>
        <taxon>Elateriformia</taxon>
        <taxon>Elateroidea</taxon>
        <taxon>Lampyridae</taxon>
        <taxon>Lampyrinae</taxon>
        <taxon>Pyrocoelia</taxon>
    </lineage>
</organism>
<dbReference type="GO" id="GO:0004739">
    <property type="term" value="F:pyruvate dehydrogenase (acetyl-transferring) activity"/>
    <property type="evidence" value="ECO:0007669"/>
    <property type="project" value="UniProtKB-EC"/>
</dbReference>
<evidence type="ECO:0000256" key="5">
    <source>
        <dbReference type="ARBA" id="ARBA00023052"/>
    </source>
</evidence>
<comment type="caution">
    <text evidence="7">The sequence shown here is derived from an EMBL/GenBank/DDBJ whole genome shotgun (WGS) entry which is preliminary data.</text>
</comment>
<evidence type="ECO:0000313" key="8">
    <source>
        <dbReference type="Proteomes" id="UP001329430"/>
    </source>
</evidence>
<dbReference type="CDD" id="cd02000">
    <property type="entry name" value="TPP_E1_PDC_ADC_BCADC"/>
    <property type="match status" value="1"/>
</dbReference>
<dbReference type="Proteomes" id="UP001329430">
    <property type="component" value="Chromosome 1"/>
</dbReference>
<dbReference type="AlphaFoldDB" id="A0AAN7ZJZ7"/>
<dbReference type="InterPro" id="IPR029061">
    <property type="entry name" value="THDP-binding"/>
</dbReference>
<keyword evidence="8" id="KW-1185">Reference proteome</keyword>
<gene>
    <name evidence="7" type="ORF">RI129_001404</name>
</gene>
<dbReference type="Gene3D" id="3.40.50.970">
    <property type="match status" value="1"/>
</dbReference>
<feature type="domain" description="Dehydrogenase E1 component" evidence="6">
    <location>
        <begin position="66"/>
        <end position="345"/>
    </location>
</feature>
<evidence type="ECO:0000256" key="3">
    <source>
        <dbReference type="ARBA" id="ARBA00022946"/>
    </source>
</evidence>
<sequence length="383" mass="41795">MLPSCVYFINKLSLANLKAFLSCTKTNYATDVKLDTKPYQLHKLDQPPASSTTLSKADAVLYYTQLQSIRRLEASADNLYKSKMVRGFCHLYAGEEAVAVGIRAALRPSDAVITSYRDHGWAYLMGVNHTAILAELTGRQKGCVRGKGGSMHLYTKNFYGGNGIVGAQVPLGVGVALALKYTGTTGVCVALYGDGAANQGQLFEAFNIAKLWNIPCICVCENNGYGMGTSSARAAANVEYYKRGDYIPGLRIDGMDILTVREAARYALDYCASGKGPLLIESVTYSYRTKDEIQQVRQTRDPITLFKEKITSSNLVSAEEIKKIDDEIKSEIDQATNVAKSDAEAGVDELTADIYANNLESTIRNCLPFNPLSHKRIGEAVNL</sequence>
<evidence type="ECO:0000313" key="7">
    <source>
        <dbReference type="EMBL" id="KAK5650375.1"/>
    </source>
</evidence>
<dbReference type="EMBL" id="JAVRBK010000001">
    <property type="protein sequence ID" value="KAK5650375.1"/>
    <property type="molecule type" value="Genomic_DNA"/>
</dbReference>
<comment type="cofactor">
    <cofactor evidence="1">
        <name>thiamine diphosphate</name>
        <dbReference type="ChEBI" id="CHEBI:58937"/>
    </cofactor>
</comment>
<dbReference type="InterPro" id="IPR001017">
    <property type="entry name" value="DH_E1"/>
</dbReference>
<dbReference type="PANTHER" id="PTHR11516">
    <property type="entry name" value="PYRUVATE DEHYDROGENASE E1 COMPONENT, ALPHA SUBUNIT BACTERIAL AND ORGANELLAR"/>
    <property type="match status" value="1"/>
</dbReference>
<dbReference type="SUPFAM" id="SSF52518">
    <property type="entry name" value="Thiamin diphosphate-binding fold (THDP-binding)"/>
    <property type="match status" value="1"/>
</dbReference>
<evidence type="ECO:0000256" key="1">
    <source>
        <dbReference type="ARBA" id="ARBA00001964"/>
    </source>
</evidence>
<dbReference type="EC" id="1.2.4.1" evidence="2"/>
<reference evidence="7 8" key="1">
    <citation type="journal article" date="2024" name="Insects">
        <title>An Improved Chromosome-Level Genome Assembly of the Firefly Pyrocoelia pectoralis.</title>
        <authorList>
            <person name="Fu X."/>
            <person name="Meyer-Rochow V.B."/>
            <person name="Ballantyne L."/>
            <person name="Zhu X."/>
        </authorList>
    </citation>
    <scope>NUCLEOTIDE SEQUENCE [LARGE SCALE GENOMIC DNA]</scope>
    <source>
        <strain evidence="7">XCY_ONT2</strain>
    </source>
</reference>